<name>A0A8J8CBZ5_9ARCH</name>
<organism evidence="5 6">
    <name type="scientific">Candidatus Sysuiplasma superficiale</name>
    <dbReference type="NCBI Taxonomy" id="2823368"/>
    <lineage>
        <taxon>Archaea</taxon>
        <taxon>Methanobacteriati</taxon>
        <taxon>Thermoplasmatota</taxon>
        <taxon>Thermoplasmata</taxon>
        <taxon>Candidatus Sysuiplasmatales</taxon>
        <taxon>Candidatus Sysuiplasmataceae</taxon>
        <taxon>Candidatus Sysuiplasma</taxon>
    </lineage>
</organism>
<accession>A0A8J8CBZ5</accession>
<evidence type="ECO:0000256" key="4">
    <source>
        <dbReference type="ARBA" id="ARBA00023014"/>
    </source>
</evidence>
<comment type="caution">
    <text evidence="5">The sequence shown here is derived from an EMBL/GenBank/DDBJ whole genome shotgun (WGS) entry which is preliminary data.</text>
</comment>
<evidence type="ECO:0000256" key="1">
    <source>
        <dbReference type="ARBA" id="ARBA00022691"/>
    </source>
</evidence>
<gene>
    <name evidence="5" type="ORF">J9259_10275</name>
</gene>
<protein>
    <submittedName>
        <fullName evidence="5">Radical SAM protein</fullName>
    </submittedName>
</protein>
<dbReference type="CDD" id="cd01335">
    <property type="entry name" value="Radical_SAM"/>
    <property type="match status" value="1"/>
</dbReference>
<keyword evidence="1" id="KW-0949">S-adenosyl-L-methionine</keyword>
<evidence type="ECO:0000313" key="5">
    <source>
        <dbReference type="EMBL" id="MBX8632878.1"/>
    </source>
</evidence>
<keyword evidence="3" id="KW-0408">Iron</keyword>
<dbReference type="GO" id="GO:0003824">
    <property type="term" value="F:catalytic activity"/>
    <property type="evidence" value="ECO:0007669"/>
    <property type="project" value="InterPro"/>
</dbReference>
<evidence type="ECO:0000256" key="2">
    <source>
        <dbReference type="ARBA" id="ARBA00022723"/>
    </source>
</evidence>
<dbReference type="SFLD" id="SFLDS00029">
    <property type="entry name" value="Radical_SAM"/>
    <property type="match status" value="1"/>
</dbReference>
<feature type="non-terminal residue" evidence="5">
    <location>
        <position position="177"/>
    </location>
</feature>
<dbReference type="InterPro" id="IPR058240">
    <property type="entry name" value="rSAM_sf"/>
</dbReference>
<dbReference type="PANTHER" id="PTHR13930:SF0">
    <property type="entry name" value="S-ADENOSYL-L-METHIONINE-DEPENDENT TRNA 4-DEMETHYLWYOSINE SYNTHASE TYW1-RELATED"/>
    <property type="match status" value="1"/>
</dbReference>
<dbReference type="InterPro" id="IPR007197">
    <property type="entry name" value="rSAM"/>
</dbReference>
<dbReference type="AlphaFoldDB" id="A0A8J8CBZ5"/>
<dbReference type="GO" id="GO:0046872">
    <property type="term" value="F:metal ion binding"/>
    <property type="evidence" value="ECO:0007669"/>
    <property type="project" value="UniProtKB-KW"/>
</dbReference>
<evidence type="ECO:0000313" key="6">
    <source>
        <dbReference type="Proteomes" id="UP000716004"/>
    </source>
</evidence>
<dbReference type="GO" id="GO:0008033">
    <property type="term" value="P:tRNA processing"/>
    <property type="evidence" value="ECO:0007669"/>
    <property type="project" value="InterPro"/>
</dbReference>
<keyword evidence="2" id="KW-0479">Metal-binding</keyword>
<dbReference type="Proteomes" id="UP000716004">
    <property type="component" value="Unassembled WGS sequence"/>
</dbReference>
<dbReference type="EMBL" id="JAGVSJ010000100">
    <property type="protein sequence ID" value="MBX8632878.1"/>
    <property type="molecule type" value="Genomic_DNA"/>
</dbReference>
<proteinExistence type="predicted"/>
<dbReference type="InterPro" id="IPR013785">
    <property type="entry name" value="Aldolase_TIM"/>
</dbReference>
<dbReference type="SUPFAM" id="SSF102114">
    <property type="entry name" value="Radical SAM enzymes"/>
    <property type="match status" value="1"/>
</dbReference>
<evidence type="ECO:0000256" key="3">
    <source>
        <dbReference type="ARBA" id="ARBA00023004"/>
    </source>
</evidence>
<reference evidence="5" key="1">
    <citation type="submission" date="2021-04" db="EMBL/GenBank/DDBJ databases">
        <title>Genomic insights into ecological role and evolution of a novel Thermoplasmata order Candidatus Sysuiplasmatales.</title>
        <authorList>
            <person name="Yuan Y."/>
        </authorList>
    </citation>
    <scope>NUCLEOTIDE SEQUENCE</scope>
    <source>
        <strain evidence="5">YP2-bin.285</strain>
    </source>
</reference>
<dbReference type="GO" id="GO:0051539">
    <property type="term" value="F:4 iron, 4 sulfur cluster binding"/>
    <property type="evidence" value="ECO:0007669"/>
    <property type="project" value="InterPro"/>
</dbReference>
<dbReference type="PANTHER" id="PTHR13930">
    <property type="entry name" value="S-ADENOSYL-L-METHIONINE-DEPENDENT TRNA 4-DEMETHYLWYOSINE SYNTHASE"/>
    <property type="match status" value="1"/>
</dbReference>
<sequence length="177" mass="20437">MDSQRKAVLEKQHYKVVGEHSAVKVCHWTRESMIHDRGCYKQSFYGIASHRCMQMTPAVNQCSENCQFCWRFQDFQEDHIDVEDDPSFILEKSIEAQKKLMSGYKGDPRCTLTKWEESQSPKHVAISLTGEPTAYSRLGEYIELCHRNGMTTFLVTNGTNPDVLRKLNPLPTQLYVT</sequence>
<dbReference type="Gene3D" id="3.20.20.70">
    <property type="entry name" value="Aldolase class I"/>
    <property type="match status" value="1"/>
</dbReference>
<keyword evidence="4" id="KW-0411">Iron-sulfur</keyword>
<dbReference type="InterPro" id="IPR034556">
    <property type="entry name" value="tRNA_wybutosine-synthase"/>
</dbReference>